<evidence type="ECO:0000313" key="1">
    <source>
        <dbReference type="EMBL" id="KAJ8911580.1"/>
    </source>
</evidence>
<proteinExistence type="predicted"/>
<protein>
    <submittedName>
        <fullName evidence="1">Uncharacterized protein</fullName>
    </submittedName>
</protein>
<reference evidence="1 2" key="1">
    <citation type="journal article" date="2023" name="Insect Mol. Biol.">
        <title>Genome sequencing provides insights into the evolution of gene families encoding plant cell wall-degrading enzymes in longhorned beetles.</title>
        <authorList>
            <person name="Shin N.R."/>
            <person name="Okamura Y."/>
            <person name="Kirsch R."/>
            <person name="Pauchet Y."/>
        </authorList>
    </citation>
    <scope>NUCLEOTIDE SEQUENCE [LARGE SCALE GENOMIC DNA]</scope>
    <source>
        <strain evidence="1">EAD_L_NR</strain>
    </source>
</reference>
<feature type="non-terminal residue" evidence="1">
    <location>
        <position position="110"/>
    </location>
</feature>
<name>A0AAV8VBP1_9CUCU</name>
<accession>A0AAV8VBP1</accession>
<sequence>MEFGPKKCAVLRGEKDDMGTIRIMNDSLTDQSYSLVTLEPREIKKQIRKAEQQRFLQDHTNKPQHGVFFRNIEEIGLLRKLTFAFLSSADLKSETEGFLLACQDGIINTL</sequence>
<dbReference type="Proteomes" id="UP001159042">
    <property type="component" value="Unassembled WGS sequence"/>
</dbReference>
<dbReference type="AlphaFoldDB" id="A0AAV8VBP1"/>
<comment type="caution">
    <text evidence="1">The sequence shown here is derived from an EMBL/GenBank/DDBJ whole genome shotgun (WGS) entry which is preliminary data.</text>
</comment>
<gene>
    <name evidence="1" type="ORF">NQ315_016117</name>
</gene>
<keyword evidence="2" id="KW-1185">Reference proteome</keyword>
<organism evidence="1 2">
    <name type="scientific">Exocentrus adspersus</name>
    <dbReference type="NCBI Taxonomy" id="1586481"/>
    <lineage>
        <taxon>Eukaryota</taxon>
        <taxon>Metazoa</taxon>
        <taxon>Ecdysozoa</taxon>
        <taxon>Arthropoda</taxon>
        <taxon>Hexapoda</taxon>
        <taxon>Insecta</taxon>
        <taxon>Pterygota</taxon>
        <taxon>Neoptera</taxon>
        <taxon>Endopterygota</taxon>
        <taxon>Coleoptera</taxon>
        <taxon>Polyphaga</taxon>
        <taxon>Cucujiformia</taxon>
        <taxon>Chrysomeloidea</taxon>
        <taxon>Cerambycidae</taxon>
        <taxon>Lamiinae</taxon>
        <taxon>Acanthocinini</taxon>
        <taxon>Exocentrus</taxon>
    </lineage>
</organism>
<evidence type="ECO:0000313" key="2">
    <source>
        <dbReference type="Proteomes" id="UP001159042"/>
    </source>
</evidence>
<dbReference type="EMBL" id="JANEYG010000178">
    <property type="protein sequence ID" value="KAJ8911580.1"/>
    <property type="molecule type" value="Genomic_DNA"/>
</dbReference>